<comment type="caution">
    <text evidence="9">The sequence shown here is derived from an EMBL/GenBank/DDBJ whole genome shotgun (WGS) entry which is preliminary data.</text>
</comment>
<evidence type="ECO:0000256" key="2">
    <source>
        <dbReference type="ARBA" id="ARBA00006109"/>
    </source>
</evidence>
<organism evidence="9 10">
    <name type="scientific">Diversispora epigaea</name>
    <dbReference type="NCBI Taxonomy" id="1348612"/>
    <lineage>
        <taxon>Eukaryota</taxon>
        <taxon>Fungi</taxon>
        <taxon>Fungi incertae sedis</taxon>
        <taxon>Mucoromycota</taxon>
        <taxon>Glomeromycotina</taxon>
        <taxon>Glomeromycetes</taxon>
        <taxon>Diversisporales</taxon>
        <taxon>Diversisporaceae</taxon>
        <taxon>Diversispora</taxon>
    </lineage>
</organism>
<keyword evidence="6 8" id="KW-1133">Transmembrane helix</keyword>
<evidence type="ECO:0000256" key="1">
    <source>
        <dbReference type="ARBA" id="ARBA00004477"/>
    </source>
</evidence>
<dbReference type="Proteomes" id="UP000266861">
    <property type="component" value="Unassembled WGS sequence"/>
</dbReference>
<dbReference type="EMBL" id="PQFF01000125">
    <property type="protein sequence ID" value="RHZ80657.1"/>
    <property type="molecule type" value="Genomic_DNA"/>
</dbReference>
<evidence type="ECO:0000256" key="7">
    <source>
        <dbReference type="ARBA" id="ARBA00023136"/>
    </source>
</evidence>
<feature type="transmembrane region" description="Helical" evidence="8">
    <location>
        <begin position="47"/>
        <end position="69"/>
    </location>
</feature>
<dbReference type="AlphaFoldDB" id="A0A397IZX8"/>
<evidence type="ECO:0000256" key="4">
    <source>
        <dbReference type="ARBA" id="ARBA00022692"/>
    </source>
</evidence>
<dbReference type="GO" id="GO:0022890">
    <property type="term" value="F:inorganic cation transmembrane transporter activity"/>
    <property type="evidence" value="ECO:0007669"/>
    <property type="project" value="TreeGrafter"/>
</dbReference>
<dbReference type="STRING" id="1348612.A0A397IZX8"/>
<dbReference type="OrthoDB" id="44756at2759"/>
<dbReference type="PANTHER" id="PTHR21181">
    <property type="match status" value="1"/>
</dbReference>
<dbReference type="InterPro" id="IPR018937">
    <property type="entry name" value="MMgT"/>
</dbReference>
<dbReference type="GO" id="GO:0072546">
    <property type="term" value="C:EMC complex"/>
    <property type="evidence" value="ECO:0007669"/>
    <property type="project" value="TreeGrafter"/>
</dbReference>
<comment type="similarity">
    <text evidence="2">Belongs to the membrane magnesium transporter (TC 1.A.67) family.</text>
</comment>
<dbReference type="Pfam" id="PF10270">
    <property type="entry name" value="MMgT"/>
    <property type="match status" value="1"/>
</dbReference>
<keyword evidence="4 8" id="KW-0812">Transmembrane</keyword>
<keyword evidence="5" id="KW-0256">Endoplasmic reticulum</keyword>
<comment type="subunit">
    <text evidence="3">Component of the ER membrane protein complex (EMC).</text>
</comment>
<evidence type="ECO:0000256" key="6">
    <source>
        <dbReference type="ARBA" id="ARBA00022989"/>
    </source>
</evidence>
<dbReference type="GO" id="GO:0005794">
    <property type="term" value="C:Golgi apparatus"/>
    <property type="evidence" value="ECO:0007669"/>
    <property type="project" value="TreeGrafter"/>
</dbReference>
<proteinExistence type="inferred from homology"/>
<keyword evidence="7 8" id="KW-0472">Membrane</keyword>
<gene>
    <name evidence="9" type="ORF">Glove_134g190</name>
</gene>
<reference evidence="9 10" key="1">
    <citation type="submission" date="2018-08" db="EMBL/GenBank/DDBJ databases">
        <title>Genome and evolution of the arbuscular mycorrhizal fungus Diversispora epigaea (formerly Glomus versiforme) and its bacterial endosymbionts.</title>
        <authorList>
            <person name="Sun X."/>
            <person name="Fei Z."/>
            <person name="Harrison M."/>
        </authorList>
    </citation>
    <scope>NUCLEOTIDE SEQUENCE [LARGE SCALE GENOMIC DNA]</scope>
    <source>
        <strain evidence="9 10">IT104</strain>
    </source>
</reference>
<comment type="subcellular location">
    <subcellularLocation>
        <location evidence="1">Endoplasmic reticulum membrane</location>
        <topology evidence="1">Multi-pass membrane protein</topology>
    </subcellularLocation>
</comment>
<sequence>MTVIVSLGKFLGWIGFLTLFHSAYSTYEHLSYLKAVEKIPNEMPIEITVECLISIVIFAISIIMVAGPLKPILMKDEMTKKTIDKVDIRPNFNTFNHRCRSMRSLVN</sequence>
<dbReference type="GO" id="GO:0005769">
    <property type="term" value="C:early endosome"/>
    <property type="evidence" value="ECO:0007669"/>
    <property type="project" value="TreeGrafter"/>
</dbReference>
<accession>A0A397IZX8</accession>
<evidence type="ECO:0008006" key="11">
    <source>
        <dbReference type="Google" id="ProtNLM"/>
    </source>
</evidence>
<feature type="transmembrane region" description="Helical" evidence="8">
    <location>
        <begin position="7"/>
        <end position="27"/>
    </location>
</feature>
<keyword evidence="10" id="KW-1185">Reference proteome</keyword>
<dbReference type="PANTHER" id="PTHR21181:SF7">
    <property type="entry name" value="ER MEMBRANE PROTEIN COMPLEX SUBUNIT 5"/>
    <property type="match status" value="1"/>
</dbReference>
<evidence type="ECO:0000256" key="5">
    <source>
        <dbReference type="ARBA" id="ARBA00022824"/>
    </source>
</evidence>
<evidence type="ECO:0000256" key="8">
    <source>
        <dbReference type="SAM" id="Phobius"/>
    </source>
</evidence>
<evidence type="ECO:0000313" key="9">
    <source>
        <dbReference type="EMBL" id="RHZ80657.1"/>
    </source>
</evidence>
<protein>
    <recommendedName>
        <fullName evidence="11">Membrane magnesium transporter</fullName>
    </recommendedName>
</protein>
<name>A0A397IZX8_9GLOM</name>
<dbReference type="GO" id="GO:0005886">
    <property type="term" value="C:plasma membrane"/>
    <property type="evidence" value="ECO:0007669"/>
    <property type="project" value="TreeGrafter"/>
</dbReference>
<evidence type="ECO:0000313" key="10">
    <source>
        <dbReference type="Proteomes" id="UP000266861"/>
    </source>
</evidence>
<evidence type="ECO:0000256" key="3">
    <source>
        <dbReference type="ARBA" id="ARBA00011276"/>
    </source>
</evidence>